<accession>A0A845S7N2</accession>
<evidence type="ECO:0000313" key="7">
    <source>
        <dbReference type="EMBL" id="NBN87739.1"/>
    </source>
</evidence>
<comment type="caution">
    <text evidence="10">The sequence shown here is derived from an EMBL/GenBank/DDBJ whole genome shotgun (WGS) entry which is preliminary data.</text>
</comment>
<evidence type="ECO:0000256" key="3">
    <source>
        <dbReference type="ARBA" id="ARBA00023274"/>
    </source>
</evidence>
<dbReference type="Gene3D" id="3.90.1030.10">
    <property type="entry name" value="Ribosomal protein L17"/>
    <property type="match status" value="1"/>
</dbReference>
<dbReference type="PROSITE" id="PS01167">
    <property type="entry name" value="RIBOSOMAL_L17"/>
    <property type="match status" value="1"/>
</dbReference>
<dbReference type="EMBL" id="RGMI01000001">
    <property type="protein sequence ID" value="NCU50180.1"/>
    <property type="molecule type" value="Genomic_DNA"/>
</dbReference>
<evidence type="ECO:0000313" key="8">
    <source>
        <dbReference type="EMBL" id="NCU50180.1"/>
    </source>
</evidence>
<dbReference type="NCBIfam" id="TIGR00059">
    <property type="entry name" value="L17"/>
    <property type="match status" value="1"/>
</dbReference>
<dbReference type="EMBL" id="RGGN01000003">
    <property type="protein sequence ID" value="NCU62532.1"/>
    <property type="molecule type" value="Genomic_DNA"/>
</dbReference>
<evidence type="ECO:0000256" key="1">
    <source>
        <dbReference type="ARBA" id="ARBA00008777"/>
    </source>
</evidence>
<dbReference type="GO" id="GO:0003735">
    <property type="term" value="F:structural constituent of ribosome"/>
    <property type="evidence" value="ECO:0007669"/>
    <property type="project" value="InterPro"/>
</dbReference>
<name>A0A845S7N2_9PROT</name>
<dbReference type="EMBL" id="RGOB01000004">
    <property type="protein sequence ID" value="NCU52775.1"/>
    <property type="molecule type" value="Genomic_DNA"/>
</dbReference>
<dbReference type="AlphaFoldDB" id="A0A845S7N2"/>
<dbReference type="PANTHER" id="PTHR14413:SF16">
    <property type="entry name" value="LARGE RIBOSOMAL SUBUNIT PROTEIN BL17M"/>
    <property type="match status" value="1"/>
</dbReference>
<dbReference type="SUPFAM" id="SSF64263">
    <property type="entry name" value="Prokaryotic ribosomal protein L17"/>
    <property type="match status" value="1"/>
</dbReference>
<organism evidence="10 11">
    <name type="scientific">Candidatus Fonsibacter lacus</name>
    <dbReference type="NCBI Taxonomy" id="2576439"/>
    <lineage>
        <taxon>Bacteria</taxon>
        <taxon>Pseudomonadati</taxon>
        <taxon>Pseudomonadota</taxon>
        <taxon>Alphaproteobacteria</taxon>
        <taxon>Candidatus Pelagibacterales</taxon>
        <taxon>Candidatus Pelagibacterales incertae sedis</taxon>
        <taxon>Candidatus Fonsibacter</taxon>
    </lineage>
</organism>
<dbReference type="Proteomes" id="UP000699985">
    <property type="component" value="Unassembled WGS sequence"/>
</dbReference>
<dbReference type="InterPro" id="IPR047859">
    <property type="entry name" value="Ribosomal_bL17_CS"/>
</dbReference>
<comment type="similarity">
    <text evidence="1 4 5">Belongs to the bacterial ribosomal protein bL17 family.</text>
</comment>
<keyword evidence="3 4" id="KW-0687">Ribonucleoprotein</keyword>
<evidence type="ECO:0000313" key="9">
    <source>
        <dbReference type="EMBL" id="NCU52775.1"/>
    </source>
</evidence>
<keyword evidence="2 4" id="KW-0689">Ribosomal protein</keyword>
<sequence>MRHKIAHRKLNRTSEHRKALFKNMLNSLIKHEQIKTTLPKAKELKPLIDKVITIGKKKDLSARRSLISKLQNEDSAEKLITVLSKRYENRKGGYSRIVRTRNRFGDNSTMAYIELVDKDFNAKGQDSGPVQKKPEQPKEEAQQISK</sequence>
<dbReference type="EMBL" id="RGET01000010">
    <property type="protein sequence ID" value="NBN87739.1"/>
    <property type="molecule type" value="Genomic_DNA"/>
</dbReference>
<evidence type="ECO:0000313" key="10">
    <source>
        <dbReference type="EMBL" id="NCU62532.1"/>
    </source>
</evidence>
<protein>
    <recommendedName>
        <fullName evidence="4">Large ribosomal subunit protein bL17</fullName>
    </recommendedName>
</protein>
<dbReference type="InterPro" id="IPR036373">
    <property type="entry name" value="Ribosomal_bL17_sf"/>
</dbReference>
<evidence type="ECO:0000256" key="5">
    <source>
        <dbReference type="RuleBase" id="RU000660"/>
    </source>
</evidence>
<feature type="region of interest" description="Disordered" evidence="6">
    <location>
        <begin position="122"/>
        <end position="146"/>
    </location>
</feature>
<dbReference type="Pfam" id="PF01196">
    <property type="entry name" value="Ribosomal_L17"/>
    <property type="match status" value="1"/>
</dbReference>
<evidence type="ECO:0000256" key="6">
    <source>
        <dbReference type="SAM" id="MobiDB-lite"/>
    </source>
</evidence>
<feature type="compositionally biased region" description="Basic and acidic residues" evidence="6">
    <location>
        <begin position="132"/>
        <end position="146"/>
    </location>
</feature>
<dbReference type="InterPro" id="IPR000456">
    <property type="entry name" value="Ribosomal_bL17"/>
</dbReference>
<proteinExistence type="inferred from homology"/>
<dbReference type="Proteomes" id="UP000747791">
    <property type="component" value="Unassembled WGS sequence"/>
</dbReference>
<dbReference type="Proteomes" id="UP000713222">
    <property type="component" value="Unassembled WGS sequence"/>
</dbReference>
<evidence type="ECO:0000313" key="11">
    <source>
        <dbReference type="Proteomes" id="UP000572953"/>
    </source>
</evidence>
<dbReference type="Proteomes" id="UP000572953">
    <property type="component" value="Unassembled WGS sequence"/>
</dbReference>
<dbReference type="GO" id="GO:0022625">
    <property type="term" value="C:cytosolic large ribosomal subunit"/>
    <property type="evidence" value="ECO:0007669"/>
    <property type="project" value="TreeGrafter"/>
</dbReference>
<comment type="subunit">
    <text evidence="4">Part of the 50S ribosomal subunit. Contacts protein L32.</text>
</comment>
<dbReference type="PANTHER" id="PTHR14413">
    <property type="entry name" value="RIBOSOMAL PROTEIN L17"/>
    <property type="match status" value="1"/>
</dbReference>
<evidence type="ECO:0000256" key="4">
    <source>
        <dbReference type="HAMAP-Rule" id="MF_01368"/>
    </source>
</evidence>
<dbReference type="GO" id="GO:0006412">
    <property type="term" value="P:translation"/>
    <property type="evidence" value="ECO:0007669"/>
    <property type="project" value="UniProtKB-UniRule"/>
</dbReference>
<evidence type="ECO:0000256" key="2">
    <source>
        <dbReference type="ARBA" id="ARBA00022980"/>
    </source>
</evidence>
<dbReference type="HAMAP" id="MF_01368">
    <property type="entry name" value="Ribosomal_bL17"/>
    <property type="match status" value="1"/>
</dbReference>
<gene>
    <name evidence="4" type="primary">rplQ</name>
    <name evidence="7" type="ORF">EBV32_01420</name>
    <name evidence="10" type="ORF">EBV78_00315</name>
    <name evidence="8" type="ORF">EBX29_00120</name>
    <name evidence="9" type="ORF">EBX74_00455</name>
</gene>
<reference evidence="10 11" key="1">
    <citation type="submission" date="2018-10" db="EMBL/GenBank/DDBJ databases">
        <title>Iterative Subtractive Binning of Freshwater Chronoseries Metagenomes Recovers Nearly Complete Genomes from over Four Hundred Novel Species.</title>
        <authorList>
            <person name="Rodriguez-R L.M."/>
            <person name="Tsementzi D."/>
            <person name="Luo C."/>
            <person name="Konstantinidis K.T."/>
        </authorList>
    </citation>
    <scope>NUCLEOTIDE SEQUENCE [LARGE SCALE GENOMIC DNA]</scope>
    <source>
        <strain evidence="10">WB7_2B_003</strain>
        <strain evidence="7">WB7_6_001</strain>
        <strain evidence="8">WB8_1A_003</strain>
        <strain evidence="9">WB8_2A_004</strain>
    </source>
</reference>